<comment type="caution">
    <text evidence="2">The sequence shown here is derived from an EMBL/GenBank/DDBJ whole genome shotgun (WGS) entry which is preliminary data.</text>
</comment>
<evidence type="ECO:0000313" key="3">
    <source>
        <dbReference type="Proteomes" id="UP001066276"/>
    </source>
</evidence>
<feature type="region of interest" description="Disordered" evidence="1">
    <location>
        <begin position="181"/>
        <end position="276"/>
    </location>
</feature>
<protein>
    <submittedName>
        <fullName evidence="2">Uncharacterized protein</fullName>
    </submittedName>
</protein>
<dbReference type="EMBL" id="JANPWB010000007">
    <property type="protein sequence ID" value="KAJ1174646.1"/>
    <property type="molecule type" value="Genomic_DNA"/>
</dbReference>
<evidence type="ECO:0000256" key="1">
    <source>
        <dbReference type="SAM" id="MobiDB-lite"/>
    </source>
</evidence>
<accession>A0AAV7TE26</accession>
<feature type="region of interest" description="Disordered" evidence="1">
    <location>
        <begin position="346"/>
        <end position="374"/>
    </location>
</feature>
<feature type="compositionally biased region" description="Low complexity" evidence="1">
    <location>
        <begin position="227"/>
        <end position="250"/>
    </location>
</feature>
<proteinExistence type="predicted"/>
<feature type="compositionally biased region" description="Basic and acidic residues" evidence="1">
    <location>
        <begin position="150"/>
        <end position="165"/>
    </location>
</feature>
<dbReference type="Proteomes" id="UP001066276">
    <property type="component" value="Chromosome 4_1"/>
</dbReference>
<dbReference type="AlphaFoldDB" id="A0AAV7TE26"/>
<keyword evidence="3" id="KW-1185">Reference proteome</keyword>
<feature type="region of interest" description="Disordered" evidence="1">
    <location>
        <begin position="121"/>
        <end position="169"/>
    </location>
</feature>
<reference evidence="2" key="1">
    <citation type="journal article" date="2022" name="bioRxiv">
        <title>Sequencing and chromosome-scale assembly of the giantPleurodeles waltlgenome.</title>
        <authorList>
            <person name="Brown T."/>
            <person name="Elewa A."/>
            <person name="Iarovenko S."/>
            <person name="Subramanian E."/>
            <person name="Araus A.J."/>
            <person name="Petzold A."/>
            <person name="Susuki M."/>
            <person name="Suzuki K.-i.T."/>
            <person name="Hayashi T."/>
            <person name="Toyoda A."/>
            <person name="Oliveira C."/>
            <person name="Osipova E."/>
            <person name="Leigh N.D."/>
            <person name="Simon A."/>
            <person name="Yun M.H."/>
        </authorList>
    </citation>
    <scope>NUCLEOTIDE SEQUENCE</scope>
    <source>
        <strain evidence="2">20211129_DDA</strain>
        <tissue evidence="2">Liver</tissue>
    </source>
</reference>
<sequence>MDPKVQKALALLRQAGRLDLVNFGALAPSRPARRASAGVAAAVAACSPPRHSDGAQVRGLKGKALREAGLGAPRAVRGRAFRGCLARGSPRASLVEGRVGGLRAGGKNARRGPVLKRYAPQHGARPETGAGVFRSRGAAPVKSAEGPVGRAKEARAGSRDKKGGAEYENIGGSWVGAVEEVKLPPSGGDRDKADISGSEEQRDPKVPVSKKWPTMLVWSSSEEEGVSGETGDSGSAGEGPSAAGETGAPGLVYGCSGGGSSGEEEDSSGEGRELVRGVGKRFEGAGGFLCPSIPDLFGEGPLDFGEEDPGEQRAALVPWEEAKAGPWAASRMASLGRCGRRRRAADTSSRRCGGVGDAPPDATAWEDQRPGSAKRRVAKKGEYAACARCVGHGEQGVRKGSAWDEGMSDSLQLSLLPGKWCQKDLPELVNNKELASRNEYSLRWTQTEPQGFMKQLIKDHSEDIRTCLEDDANPSIHVRAFTTIMQALV</sequence>
<name>A0AAV7TE26_PLEWA</name>
<organism evidence="2 3">
    <name type="scientific">Pleurodeles waltl</name>
    <name type="common">Iberian ribbed newt</name>
    <dbReference type="NCBI Taxonomy" id="8319"/>
    <lineage>
        <taxon>Eukaryota</taxon>
        <taxon>Metazoa</taxon>
        <taxon>Chordata</taxon>
        <taxon>Craniata</taxon>
        <taxon>Vertebrata</taxon>
        <taxon>Euteleostomi</taxon>
        <taxon>Amphibia</taxon>
        <taxon>Batrachia</taxon>
        <taxon>Caudata</taxon>
        <taxon>Salamandroidea</taxon>
        <taxon>Salamandridae</taxon>
        <taxon>Pleurodelinae</taxon>
        <taxon>Pleurodeles</taxon>
    </lineage>
</organism>
<feature type="compositionally biased region" description="Basic and acidic residues" evidence="1">
    <location>
        <begin position="188"/>
        <end position="205"/>
    </location>
</feature>
<evidence type="ECO:0000313" key="2">
    <source>
        <dbReference type="EMBL" id="KAJ1174646.1"/>
    </source>
</evidence>
<gene>
    <name evidence="2" type="ORF">NDU88_006466</name>
</gene>